<dbReference type="Pfam" id="PF07714">
    <property type="entry name" value="PK_Tyr_Ser-Thr"/>
    <property type="match status" value="1"/>
</dbReference>
<keyword evidence="4" id="KW-0547">Nucleotide-binding</keyword>
<keyword evidence="8" id="KW-0141">cGMP biosynthesis</keyword>
<name>A0A9W9YHN9_9CNID</name>
<dbReference type="InterPro" id="IPR050401">
    <property type="entry name" value="Cyclic_nucleotide_synthase"/>
</dbReference>
<dbReference type="InterPro" id="IPR001828">
    <property type="entry name" value="ANF_lig-bd_rcpt"/>
</dbReference>
<dbReference type="GO" id="GO:0001653">
    <property type="term" value="F:peptide receptor activity"/>
    <property type="evidence" value="ECO:0007669"/>
    <property type="project" value="TreeGrafter"/>
</dbReference>
<dbReference type="InterPro" id="IPR000719">
    <property type="entry name" value="Prot_kinase_dom"/>
</dbReference>
<dbReference type="InterPro" id="IPR001245">
    <property type="entry name" value="Ser-Thr/Tyr_kinase_cat_dom"/>
</dbReference>
<organism evidence="11 12">
    <name type="scientific">Desmophyllum pertusum</name>
    <dbReference type="NCBI Taxonomy" id="174260"/>
    <lineage>
        <taxon>Eukaryota</taxon>
        <taxon>Metazoa</taxon>
        <taxon>Cnidaria</taxon>
        <taxon>Anthozoa</taxon>
        <taxon>Hexacorallia</taxon>
        <taxon>Scleractinia</taxon>
        <taxon>Caryophylliina</taxon>
        <taxon>Caryophylliidae</taxon>
        <taxon>Desmophyllum</taxon>
    </lineage>
</organism>
<dbReference type="GO" id="GO:0005886">
    <property type="term" value="C:plasma membrane"/>
    <property type="evidence" value="ECO:0007669"/>
    <property type="project" value="TreeGrafter"/>
</dbReference>
<dbReference type="PROSITE" id="PS50011">
    <property type="entry name" value="PROTEIN_KINASE_DOM"/>
    <property type="match status" value="1"/>
</dbReference>
<keyword evidence="7" id="KW-0456">Lyase</keyword>
<protein>
    <recommendedName>
        <fullName evidence="2">guanylate cyclase</fullName>
        <ecNumber evidence="2">4.6.1.2</ecNumber>
    </recommendedName>
</protein>
<evidence type="ECO:0000256" key="4">
    <source>
        <dbReference type="ARBA" id="ARBA00022741"/>
    </source>
</evidence>
<feature type="chain" id="PRO_5040897176" description="guanylate cyclase" evidence="9">
    <location>
        <begin position="24"/>
        <end position="773"/>
    </location>
</feature>
<keyword evidence="9" id="KW-0732">Signal</keyword>
<dbReference type="GO" id="GO:0007168">
    <property type="term" value="P:receptor guanylyl cyclase signaling pathway"/>
    <property type="evidence" value="ECO:0007669"/>
    <property type="project" value="TreeGrafter"/>
</dbReference>
<dbReference type="GO" id="GO:0005524">
    <property type="term" value="F:ATP binding"/>
    <property type="evidence" value="ECO:0007669"/>
    <property type="project" value="InterPro"/>
</dbReference>
<keyword evidence="5" id="KW-1133">Transmembrane helix</keyword>
<evidence type="ECO:0000256" key="7">
    <source>
        <dbReference type="ARBA" id="ARBA00023239"/>
    </source>
</evidence>
<dbReference type="OrthoDB" id="1890790at2759"/>
<dbReference type="GO" id="GO:0004016">
    <property type="term" value="F:adenylate cyclase activity"/>
    <property type="evidence" value="ECO:0007669"/>
    <property type="project" value="TreeGrafter"/>
</dbReference>
<reference evidence="11" key="1">
    <citation type="submission" date="2023-01" db="EMBL/GenBank/DDBJ databases">
        <title>Genome assembly of the deep-sea coral Lophelia pertusa.</title>
        <authorList>
            <person name="Herrera S."/>
            <person name="Cordes E."/>
        </authorList>
    </citation>
    <scope>NUCLEOTIDE SEQUENCE</scope>
    <source>
        <strain evidence="11">USNM1676648</strain>
        <tissue evidence="11">Polyp</tissue>
    </source>
</reference>
<dbReference type="CDD" id="cd06370">
    <property type="entry name" value="PBP1_SAP_GC-like"/>
    <property type="match status" value="1"/>
</dbReference>
<dbReference type="InterPro" id="IPR028082">
    <property type="entry name" value="Peripla_BP_I"/>
</dbReference>
<comment type="subcellular location">
    <subcellularLocation>
        <location evidence="1">Membrane</location>
    </subcellularLocation>
</comment>
<dbReference type="PANTHER" id="PTHR11920">
    <property type="entry name" value="GUANYLYL CYCLASE"/>
    <property type="match status" value="1"/>
</dbReference>
<evidence type="ECO:0000259" key="10">
    <source>
        <dbReference type="PROSITE" id="PS50011"/>
    </source>
</evidence>
<proteinExistence type="predicted"/>
<accession>A0A9W9YHN9</accession>
<evidence type="ECO:0000256" key="6">
    <source>
        <dbReference type="ARBA" id="ARBA00023136"/>
    </source>
</evidence>
<evidence type="ECO:0000313" key="11">
    <source>
        <dbReference type="EMBL" id="KAJ7340138.1"/>
    </source>
</evidence>
<dbReference type="Gene3D" id="1.10.510.10">
    <property type="entry name" value="Transferase(Phosphotransferase) domain 1"/>
    <property type="match status" value="1"/>
</dbReference>
<dbReference type="EMBL" id="MU827778">
    <property type="protein sequence ID" value="KAJ7340138.1"/>
    <property type="molecule type" value="Genomic_DNA"/>
</dbReference>
<sequence>MAVKTFGWLILLALLVYIPSPTTEDIKLGLLIPFKRTNRLGNYYHRGEFYASAMSIAVDAINQRPDLLPDHNVTFIWNDTDCEEFKTLQSIVYQLNEGVAAFIGPGCSCNTSARMAASFNKTMISYMCSNPEVSYKKLYPTFIRTFAIDTKLTPSLLSLLNHFNWKRVAIIYENVTKWIEMKNNMVKRLRAKGITVAQELLTHPSAFYRPQNHTDHYKGLLKKIKEEARIVVFVSDFYIAREGMLHAYDEGMINGDYVFIMFELDQTQMALYSRQPFKWFFSSYRSTLNRYHHVKKAFEAAFVLAIKSPSSKSYPNFTEELKRRSPDPPFYSHVYEGFLWAKNSKFPANKTKPPIYGAYLYDAVYQYAIALNKTLAKNQSITGKNIAHKLQDMQYDSILGYKIHFDTNGDAEFNLTLLDMQTMSNNIEDHEMVAVGDFQIMFDNETKEGEQVFIRWPNVTINWPGGRTGPPEDSPECGFHGELCVQPKGEDVKTKIIAGVSGALALLSLLLLLNIYRQYRLERELKSLLWKIDYSEICFEKKRNSITSLGSCVKDTDPDMFAPLLEDDDEVLKCTAVAVFKGNLVAVKRLAKKSIDMTRTVLMELKQMRDLRHDNLNPFIGACVDSPNICIISQYCSKGSLQDILENEDVKLDHMFIASLVSDIVKGMCYIQSTDIKSHGDLKSPNCLVDSRWVLKIADYGLPTFKEKQRKTYPSEYAYYRDLLWVAPEILRLPNRPARVPRKATFTALQSSCKSFTRGKDPTAPAIWTQRKL</sequence>
<evidence type="ECO:0000256" key="3">
    <source>
        <dbReference type="ARBA" id="ARBA00022692"/>
    </source>
</evidence>
<dbReference type="SUPFAM" id="SSF53822">
    <property type="entry name" value="Periplasmic binding protein-like I"/>
    <property type="match status" value="1"/>
</dbReference>
<comment type="caution">
    <text evidence="11">The sequence shown here is derived from an EMBL/GenBank/DDBJ whole genome shotgun (WGS) entry which is preliminary data.</text>
</comment>
<dbReference type="Gene3D" id="3.40.50.2300">
    <property type="match status" value="2"/>
</dbReference>
<dbReference type="GO" id="GO:0004383">
    <property type="term" value="F:guanylate cyclase activity"/>
    <property type="evidence" value="ECO:0007669"/>
    <property type="project" value="UniProtKB-EC"/>
</dbReference>
<evidence type="ECO:0000256" key="5">
    <source>
        <dbReference type="ARBA" id="ARBA00022989"/>
    </source>
</evidence>
<dbReference type="Proteomes" id="UP001163046">
    <property type="component" value="Unassembled WGS sequence"/>
</dbReference>
<keyword evidence="12" id="KW-1185">Reference proteome</keyword>
<gene>
    <name evidence="11" type="ORF">OS493_002864</name>
</gene>
<dbReference type="PANTHER" id="PTHR11920:SF501">
    <property type="entry name" value="GUANYLATE CYCLASE 32E"/>
    <property type="match status" value="1"/>
</dbReference>
<dbReference type="AlphaFoldDB" id="A0A9W9YHN9"/>
<dbReference type="Pfam" id="PF01094">
    <property type="entry name" value="ANF_receptor"/>
    <property type="match status" value="1"/>
</dbReference>
<feature type="signal peptide" evidence="9">
    <location>
        <begin position="1"/>
        <end position="23"/>
    </location>
</feature>
<evidence type="ECO:0000256" key="9">
    <source>
        <dbReference type="SAM" id="SignalP"/>
    </source>
</evidence>
<evidence type="ECO:0000313" key="12">
    <source>
        <dbReference type="Proteomes" id="UP001163046"/>
    </source>
</evidence>
<dbReference type="SUPFAM" id="SSF56112">
    <property type="entry name" value="Protein kinase-like (PK-like)"/>
    <property type="match status" value="1"/>
</dbReference>
<keyword evidence="3" id="KW-0812">Transmembrane</keyword>
<dbReference type="InterPro" id="IPR011009">
    <property type="entry name" value="Kinase-like_dom_sf"/>
</dbReference>
<dbReference type="SMART" id="SM00220">
    <property type="entry name" value="S_TKc"/>
    <property type="match status" value="1"/>
</dbReference>
<feature type="domain" description="Protein kinase" evidence="10">
    <location>
        <begin position="523"/>
        <end position="773"/>
    </location>
</feature>
<dbReference type="EC" id="4.6.1.2" evidence="2"/>
<evidence type="ECO:0000256" key="8">
    <source>
        <dbReference type="ARBA" id="ARBA00023293"/>
    </source>
</evidence>
<keyword evidence="6" id="KW-0472">Membrane</keyword>
<evidence type="ECO:0000256" key="2">
    <source>
        <dbReference type="ARBA" id="ARBA00012202"/>
    </source>
</evidence>
<dbReference type="GO" id="GO:0004672">
    <property type="term" value="F:protein kinase activity"/>
    <property type="evidence" value="ECO:0007669"/>
    <property type="project" value="InterPro"/>
</dbReference>
<evidence type="ECO:0000256" key="1">
    <source>
        <dbReference type="ARBA" id="ARBA00004370"/>
    </source>
</evidence>